<feature type="signal peptide" evidence="1">
    <location>
        <begin position="1"/>
        <end position="31"/>
    </location>
</feature>
<keyword evidence="1" id="KW-0732">Signal</keyword>
<feature type="domain" description="DUF4906" evidence="2">
    <location>
        <begin position="230"/>
        <end position="305"/>
    </location>
</feature>
<dbReference type="Proteomes" id="UP000823661">
    <property type="component" value="Unassembled WGS sequence"/>
</dbReference>
<reference evidence="3" key="2">
    <citation type="journal article" date="2021" name="PeerJ">
        <title>Extensive microbial diversity within the chicken gut microbiome revealed by metagenomics and culture.</title>
        <authorList>
            <person name="Gilroy R."/>
            <person name="Ravi A."/>
            <person name="Getino M."/>
            <person name="Pursley I."/>
            <person name="Horton D.L."/>
            <person name="Alikhan N.F."/>
            <person name="Baker D."/>
            <person name="Gharbi K."/>
            <person name="Hall N."/>
            <person name="Watson M."/>
            <person name="Adriaenssens E.M."/>
            <person name="Foster-Nyarko E."/>
            <person name="Jarju S."/>
            <person name="Secka A."/>
            <person name="Antonio M."/>
            <person name="Oren A."/>
            <person name="Chaudhuri R.R."/>
            <person name="La Ragione R."/>
            <person name="Hildebrand F."/>
            <person name="Pallen M.J."/>
        </authorList>
    </citation>
    <scope>NUCLEOTIDE SEQUENCE</scope>
    <source>
        <strain evidence="3">B1-20833</strain>
    </source>
</reference>
<reference evidence="3" key="1">
    <citation type="submission" date="2020-10" db="EMBL/GenBank/DDBJ databases">
        <authorList>
            <person name="Gilroy R."/>
        </authorList>
    </citation>
    <scope>NUCLEOTIDE SEQUENCE</scope>
    <source>
        <strain evidence="3">B1-20833</strain>
    </source>
</reference>
<sequence>MAMCRACHNRAGTLLRKSAAVSFLAASVSFAACVSGDMDAPEGAVYVRLELAMKDGVTRSSLGLDEDRVSDINIYAYSGGRLCAEIYSDDPDAGLGVELTAGYDYDIYALANAGKVEAPEDESELLRMRWKADLSDGFSGGRMPMAAMADAVVAGMDNVVCLELVRLMSKVNFRVEPGELGGLEVTSVRVLQSPVDIAPFSGASEATEVGNGDCASAQDLDGINRGGEVCFYMLENCQGVLLPDNTDQWEKVPDNIPDKAGLCTYLEVRAEFNGSGGLSGPVVYRFFLGQDNTSDFNVIRNTESTVVLYLTEDGLGEVSWRIDSSGVIADGIEYVLDAPSYCGQWGTIDFPEATADSPVTVTWRGNQIRIPSETPAYIGSVDDDAPTLLVYVPEDRNTLHLCFGTGLDAYTMFTVSSGIREQEVALDLGPYLRWALYADYVSHSLIPENGVVPVNEDGYDIECWFYLYDAEERRIVEPGEFDMPESVRRYLADFRSCPDCRSHIYWYYSIDAYVEDTDIADIDIDWGYRPAEETAGESYLYTGSLYALAVAEETPVRTELACGQNYLQGTSRFNIEIEPAFPGQKHFGYVYNYQLALGDMQSAVTRLNLDPDVSSMAEWVIAKGKRYEEGDASLADEAVMDFSDRSLISVGRASDYIDVAYGEPERFDDLEDLAGGTYHIRGTVTNPHTGRKICGDYSIDVILYLVMGVDVHFYRGSDYGLPSGTYMDFSYVPVTERYGQADEDAYHGFWSMFPVCDIYNPETDMVYAPGAPFLSGRSAESMRLPDLDDLDSSYSQILSQLRSYLSDAGQNFYFVDPSDGGYKTTVLYTETQTSGSFFYEVHRLYDIVPGVYFIEDYYGSFDNH</sequence>
<dbReference type="InterPro" id="IPR032594">
    <property type="entry name" value="DUF4906"/>
</dbReference>
<dbReference type="AlphaFoldDB" id="A0A9D9EWM4"/>
<dbReference type="Pfam" id="PF16249">
    <property type="entry name" value="DUF4906"/>
    <property type="match status" value="1"/>
</dbReference>
<name>A0A9D9EWM4_9BACT</name>
<evidence type="ECO:0000256" key="1">
    <source>
        <dbReference type="SAM" id="SignalP"/>
    </source>
</evidence>
<proteinExistence type="predicted"/>
<evidence type="ECO:0000313" key="3">
    <source>
        <dbReference type="EMBL" id="MBO8452870.1"/>
    </source>
</evidence>
<comment type="caution">
    <text evidence="3">The sequence shown here is derived from an EMBL/GenBank/DDBJ whole genome shotgun (WGS) entry which is preliminary data.</text>
</comment>
<evidence type="ECO:0000313" key="4">
    <source>
        <dbReference type="Proteomes" id="UP000823661"/>
    </source>
</evidence>
<dbReference type="EMBL" id="JADIMI010000080">
    <property type="protein sequence ID" value="MBO8452870.1"/>
    <property type="molecule type" value="Genomic_DNA"/>
</dbReference>
<dbReference type="PROSITE" id="PS51257">
    <property type="entry name" value="PROKAR_LIPOPROTEIN"/>
    <property type="match status" value="1"/>
</dbReference>
<gene>
    <name evidence="3" type="ORF">IAC06_08350</name>
</gene>
<feature type="chain" id="PRO_5038758303" evidence="1">
    <location>
        <begin position="32"/>
        <end position="864"/>
    </location>
</feature>
<accession>A0A9D9EWM4</accession>
<organism evidence="3 4">
    <name type="scientific">Candidatus Cryptobacteroides intestinavium</name>
    <dbReference type="NCBI Taxonomy" id="2840766"/>
    <lineage>
        <taxon>Bacteria</taxon>
        <taxon>Pseudomonadati</taxon>
        <taxon>Bacteroidota</taxon>
        <taxon>Bacteroidia</taxon>
        <taxon>Bacteroidales</taxon>
        <taxon>Candidatus Cryptobacteroides</taxon>
    </lineage>
</organism>
<evidence type="ECO:0000259" key="2">
    <source>
        <dbReference type="Pfam" id="PF16249"/>
    </source>
</evidence>
<protein>
    <submittedName>
        <fullName evidence="3">DUF4906 domain-containing protein</fullName>
    </submittedName>
</protein>